<evidence type="ECO:0000313" key="2">
    <source>
        <dbReference type="Proteomes" id="UP000276133"/>
    </source>
</evidence>
<keyword evidence="2" id="KW-1185">Reference proteome</keyword>
<gene>
    <name evidence="1" type="ORF">BpHYR1_033209</name>
</gene>
<sequence length="108" mass="12378">MKKLVDLAKINKIKKFFLQKFINDKLIRESIISCKLIENSIKRWTLSNTNSITLSLDKYQIYSAVFSGSTLSIDLLSILNLFHNKAFVCTLKAIENLKSNQHTALKSK</sequence>
<dbReference type="Proteomes" id="UP000276133">
    <property type="component" value="Unassembled WGS sequence"/>
</dbReference>
<dbReference type="AlphaFoldDB" id="A0A3M7S701"/>
<accession>A0A3M7S701</accession>
<proteinExistence type="predicted"/>
<reference evidence="1 2" key="1">
    <citation type="journal article" date="2018" name="Sci. Rep.">
        <title>Genomic signatures of local adaptation to the degree of environmental predictability in rotifers.</title>
        <authorList>
            <person name="Franch-Gras L."/>
            <person name="Hahn C."/>
            <person name="Garcia-Roger E.M."/>
            <person name="Carmona M.J."/>
            <person name="Serra M."/>
            <person name="Gomez A."/>
        </authorList>
    </citation>
    <scope>NUCLEOTIDE SEQUENCE [LARGE SCALE GENOMIC DNA]</scope>
    <source>
        <strain evidence="1">HYR1</strain>
    </source>
</reference>
<evidence type="ECO:0000313" key="1">
    <source>
        <dbReference type="EMBL" id="RNA31542.1"/>
    </source>
</evidence>
<dbReference type="EMBL" id="REGN01001930">
    <property type="protein sequence ID" value="RNA31542.1"/>
    <property type="molecule type" value="Genomic_DNA"/>
</dbReference>
<protein>
    <submittedName>
        <fullName evidence="1">Uncharacterized protein</fullName>
    </submittedName>
</protein>
<name>A0A3M7S701_BRAPC</name>
<comment type="caution">
    <text evidence="1">The sequence shown here is derived from an EMBL/GenBank/DDBJ whole genome shotgun (WGS) entry which is preliminary data.</text>
</comment>
<organism evidence="1 2">
    <name type="scientific">Brachionus plicatilis</name>
    <name type="common">Marine rotifer</name>
    <name type="synonym">Brachionus muelleri</name>
    <dbReference type="NCBI Taxonomy" id="10195"/>
    <lineage>
        <taxon>Eukaryota</taxon>
        <taxon>Metazoa</taxon>
        <taxon>Spiralia</taxon>
        <taxon>Gnathifera</taxon>
        <taxon>Rotifera</taxon>
        <taxon>Eurotatoria</taxon>
        <taxon>Monogononta</taxon>
        <taxon>Pseudotrocha</taxon>
        <taxon>Ploima</taxon>
        <taxon>Brachionidae</taxon>
        <taxon>Brachionus</taxon>
    </lineage>
</organism>